<dbReference type="PANTHER" id="PTHR13847">
    <property type="entry name" value="SARCOSINE DEHYDROGENASE-RELATED"/>
    <property type="match status" value="1"/>
</dbReference>
<sequence>MNYRSVSLWLDQAAAAGDPLQPRAGLDGDLDVDVCIVGGGLTGLWTAYYLLKARPMLRVAVLEAQIAGFGASGRNGGWCSALFPSGVEAMARKHGLDQALAMRRAMNETVDEVGRVAAAEGIDCHFERGGTIELARSQVQLERVRAAVEADQKLGGVDGYQLWDVVETGERLRADRVVGAGYTPNCARIQPAFLVRGLAEKVEQLGGLVLEQTAALEILPRSSAGGPRVRTARGTVRAEHVIRATEAWTSQLPGARRTIAPIYSLMVATEPLPPEFWAGVGLSRGETFTDARHLVIYGQRTRDDRLAFGGRGAPYHFGSRIRPDFDQDPKVFAGLRQTLNGLFPALRGFGITHRWGGPLGIARDWNASVGLDRFSGIGWAGGYVGDGLSTTNLAGRTLRDLVLQQETELVQLPWVGHRSPNWEPEPLRWLGTNAGLRAMTAADAEERLTSRPSVAARLMSPLLGH</sequence>
<feature type="domain" description="FAD dependent oxidoreductase" evidence="1">
    <location>
        <begin position="33"/>
        <end position="401"/>
    </location>
</feature>
<dbReference type="EMBL" id="JAJOMB010000013">
    <property type="protein sequence ID" value="MCD5313837.1"/>
    <property type="molecule type" value="Genomic_DNA"/>
</dbReference>
<dbReference type="PANTHER" id="PTHR13847:SF285">
    <property type="entry name" value="FAD DEPENDENT OXIDOREDUCTASE DOMAIN-CONTAINING PROTEIN"/>
    <property type="match status" value="1"/>
</dbReference>
<accession>A0A9X1NF43</accession>
<evidence type="ECO:0000313" key="2">
    <source>
        <dbReference type="EMBL" id="MCD5313837.1"/>
    </source>
</evidence>
<dbReference type="SUPFAM" id="SSF51905">
    <property type="entry name" value="FAD/NAD(P)-binding domain"/>
    <property type="match status" value="1"/>
</dbReference>
<name>A0A9X1NF43_9ACTN</name>
<dbReference type="InterPro" id="IPR036188">
    <property type="entry name" value="FAD/NAD-bd_sf"/>
</dbReference>
<dbReference type="GO" id="GO:0005737">
    <property type="term" value="C:cytoplasm"/>
    <property type="evidence" value="ECO:0007669"/>
    <property type="project" value="TreeGrafter"/>
</dbReference>
<dbReference type="Pfam" id="PF01266">
    <property type="entry name" value="DAO"/>
    <property type="match status" value="1"/>
</dbReference>
<reference evidence="2" key="1">
    <citation type="submission" date="2021-11" db="EMBL/GenBank/DDBJ databases">
        <title>Streptomyces corallinus and Kineosporia corallina sp. nov., two new coral-derived marine actinobacteria.</title>
        <authorList>
            <person name="Buangrab K."/>
            <person name="Sutthacheep M."/>
            <person name="Yeemin T."/>
            <person name="Harunari E."/>
            <person name="Igarashi Y."/>
            <person name="Sripreechasak P."/>
            <person name="Kanchanasin P."/>
            <person name="Tanasupawat S."/>
            <person name="Phongsopitanun W."/>
        </authorList>
    </citation>
    <scope>NUCLEOTIDE SEQUENCE</scope>
    <source>
        <strain evidence="2">JCM 31032</strain>
    </source>
</reference>
<dbReference type="Gene3D" id="3.50.50.60">
    <property type="entry name" value="FAD/NAD(P)-binding domain"/>
    <property type="match status" value="1"/>
</dbReference>
<keyword evidence="3" id="KW-1185">Reference proteome</keyword>
<organism evidence="2 3">
    <name type="scientific">Kineosporia babensis</name>
    <dbReference type="NCBI Taxonomy" id="499548"/>
    <lineage>
        <taxon>Bacteria</taxon>
        <taxon>Bacillati</taxon>
        <taxon>Actinomycetota</taxon>
        <taxon>Actinomycetes</taxon>
        <taxon>Kineosporiales</taxon>
        <taxon>Kineosporiaceae</taxon>
        <taxon>Kineosporia</taxon>
    </lineage>
</organism>
<protein>
    <submittedName>
        <fullName evidence="2">FAD-binding oxidoreductase</fullName>
    </submittedName>
</protein>
<evidence type="ECO:0000313" key="3">
    <source>
        <dbReference type="Proteomes" id="UP001138997"/>
    </source>
</evidence>
<evidence type="ECO:0000259" key="1">
    <source>
        <dbReference type="Pfam" id="PF01266"/>
    </source>
</evidence>
<dbReference type="InterPro" id="IPR006076">
    <property type="entry name" value="FAD-dep_OxRdtase"/>
</dbReference>
<dbReference type="RefSeq" id="WP_231445555.1">
    <property type="nucleotide sequence ID" value="NZ_JAJOMB010000013.1"/>
</dbReference>
<dbReference type="AlphaFoldDB" id="A0A9X1NF43"/>
<dbReference type="Proteomes" id="UP001138997">
    <property type="component" value="Unassembled WGS sequence"/>
</dbReference>
<proteinExistence type="predicted"/>
<dbReference type="Gene3D" id="3.30.9.10">
    <property type="entry name" value="D-Amino Acid Oxidase, subunit A, domain 2"/>
    <property type="match status" value="1"/>
</dbReference>
<gene>
    <name evidence="2" type="ORF">LR394_23290</name>
</gene>
<comment type="caution">
    <text evidence="2">The sequence shown here is derived from an EMBL/GenBank/DDBJ whole genome shotgun (WGS) entry which is preliminary data.</text>
</comment>